<comment type="caution">
    <text evidence="2">The sequence shown here is derived from an EMBL/GenBank/DDBJ whole genome shotgun (WGS) entry which is preliminary data.</text>
</comment>
<gene>
    <name evidence="2" type="ORF">LCGC14_3079290</name>
</gene>
<dbReference type="AlphaFoldDB" id="A0A0F8X2A8"/>
<evidence type="ECO:0000256" key="1">
    <source>
        <dbReference type="SAM" id="MobiDB-lite"/>
    </source>
</evidence>
<feature type="region of interest" description="Disordered" evidence="1">
    <location>
        <begin position="30"/>
        <end position="51"/>
    </location>
</feature>
<name>A0A0F8X2A8_9ZZZZ</name>
<protein>
    <submittedName>
        <fullName evidence="2">Uncharacterized protein</fullName>
    </submittedName>
</protein>
<proteinExistence type="predicted"/>
<feature type="compositionally biased region" description="Basic and acidic residues" evidence="1">
    <location>
        <begin position="30"/>
        <end position="44"/>
    </location>
</feature>
<reference evidence="2" key="1">
    <citation type="journal article" date="2015" name="Nature">
        <title>Complex archaea that bridge the gap between prokaryotes and eukaryotes.</title>
        <authorList>
            <person name="Spang A."/>
            <person name="Saw J.H."/>
            <person name="Jorgensen S.L."/>
            <person name="Zaremba-Niedzwiedzka K."/>
            <person name="Martijn J."/>
            <person name="Lind A.E."/>
            <person name="van Eijk R."/>
            <person name="Schleper C."/>
            <person name="Guy L."/>
            <person name="Ettema T.J."/>
        </authorList>
    </citation>
    <scope>NUCLEOTIDE SEQUENCE</scope>
</reference>
<dbReference type="EMBL" id="LAZR01065720">
    <property type="protein sequence ID" value="KKK54970.1"/>
    <property type="molecule type" value="Genomic_DNA"/>
</dbReference>
<evidence type="ECO:0000313" key="2">
    <source>
        <dbReference type="EMBL" id="KKK54970.1"/>
    </source>
</evidence>
<accession>A0A0F8X2A8</accession>
<feature type="non-terminal residue" evidence="2">
    <location>
        <position position="1"/>
    </location>
</feature>
<sequence length="51" mass="5923">AYTLDGEIGALNLTEAEANRIIKGWTERKRHYDDETETPRRLQEVPEEPPL</sequence>
<organism evidence="2">
    <name type="scientific">marine sediment metagenome</name>
    <dbReference type="NCBI Taxonomy" id="412755"/>
    <lineage>
        <taxon>unclassified sequences</taxon>
        <taxon>metagenomes</taxon>
        <taxon>ecological metagenomes</taxon>
    </lineage>
</organism>